<proteinExistence type="predicted"/>
<evidence type="ECO:0000259" key="1">
    <source>
        <dbReference type="Pfam" id="PF26616"/>
    </source>
</evidence>
<dbReference type="InterPro" id="IPR058257">
    <property type="entry name" value="CorA-like_dom"/>
</dbReference>
<dbReference type="eggNOG" id="ENOG502SJEH">
    <property type="taxonomic scope" value="Eukaryota"/>
</dbReference>
<accession>W7LBC4</accession>
<evidence type="ECO:0000313" key="3">
    <source>
        <dbReference type="Proteomes" id="UP000009096"/>
    </source>
</evidence>
<feature type="domain" description="CorA-like transporter" evidence="1">
    <location>
        <begin position="9"/>
        <end position="265"/>
    </location>
</feature>
<dbReference type="STRING" id="334819.W7LBC4"/>
<sequence length="394" mass="45919">MDSYQLLKRSCEEWSTWPSNLLRPDQRRNDLENYRFALDASERQLYQASTEYVHIIEPSDSPNGYTEQTIASPIALRKHLQQNRKDPQSSLIFASLCSYYQIRASFLDTLFSFGYSNEPQDYHMTSFDSYDTLENHQSSILEIPQLSRSGLEHSIQYILRSIEKIPDEGRTGNTTWDIRQMAVYHKFDFIHGKAFWLIIKTDNSMSRRMKEAMAEDPIINSALSKDISGSFAATLRTHLVHLEWCDKSSREYIYDIHGEIRKSLKGLKEAQTGKRYDIHSSSPVEHVGSGMQPKTIETNGLRHSFSCRLTEEIEDLTDLDRLLFRESEKLDSYFEQLETFSLVLQLHRQTLRDIADHYESLAARDSLPNEMVTRSFYSDLDSFSYRIGRIQKNL</sequence>
<dbReference type="EMBL" id="CM000578">
    <property type="protein sequence ID" value="EWG35896.1"/>
    <property type="molecule type" value="Genomic_DNA"/>
</dbReference>
<dbReference type="OrthoDB" id="5396681at2759"/>
<keyword evidence="3" id="KW-1185">Reference proteome</keyword>
<dbReference type="EMBL" id="DS022242">
    <property type="protein sequence ID" value="EWG35896.1"/>
    <property type="molecule type" value="Genomic_DNA"/>
</dbReference>
<organism evidence="2 3">
    <name type="scientific">Gibberella moniliformis (strain M3125 / FGSC 7600)</name>
    <name type="common">Maize ear and stalk rot fungus</name>
    <name type="synonym">Fusarium verticillioides</name>
    <dbReference type="NCBI Taxonomy" id="334819"/>
    <lineage>
        <taxon>Eukaryota</taxon>
        <taxon>Fungi</taxon>
        <taxon>Dikarya</taxon>
        <taxon>Ascomycota</taxon>
        <taxon>Pezizomycotina</taxon>
        <taxon>Sordariomycetes</taxon>
        <taxon>Hypocreomycetidae</taxon>
        <taxon>Hypocreales</taxon>
        <taxon>Nectriaceae</taxon>
        <taxon>Fusarium</taxon>
        <taxon>Fusarium fujikuroi species complex</taxon>
    </lineage>
</organism>
<dbReference type="RefSeq" id="XP_018742087.1">
    <property type="nucleotide sequence ID" value="XM_018886520.1"/>
</dbReference>
<dbReference type="GeneID" id="30058480"/>
<evidence type="ECO:0000313" key="2">
    <source>
        <dbReference type="EMBL" id="EWG35896.1"/>
    </source>
</evidence>
<reference evidence="2 3" key="1">
    <citation type="journal article" date="2010" name="Nature">
        <title>Comparative genomics reveals mobile pathogenicity chromosomes in Fusarium.</title>
        <authorList>
            <person name="Ma L.J."/>
            <person name="van der Does H.C."/>
            <person name="Borkovich K.A."/>
            <person name="Coleman J.J."/>
            <person name="Daboussi M.J."/>
            <person name="Di Pietro A."/>
            <person name="Dufresne M."/>
            <person name="Freitag M."/>
            <person name="Grabherr M."/>
            <person name="Henrissat B."/>
            <person name="Houterman P.M."/>
            <person name="Kang S."/>
            <person name="Shim W.B."/>
            <person name="Woloshuk C."/>
            <person name="Xie X."/>
            <person name="Xu J.R."/>
            <person name="Antoniw J."/>
            <person name="Baker S.E."/>
            <person name="Bluhm B.H."/>
            <person name="Breakspear A."/>
            <person name="Brown D.W."/>
            <person name="Butchko R.A."/>
            <person name="Chapman S."/>
            <person name="Coulson R."/>
            <person name="Coutinho P.M."/>
            <person name="Danchin E.G."/>
            <person name="Diener A."/>
            <person name="Gale L.R."/>
            <person name="Gardiner D.M."/>
            <person name="Goff S."/>
            <person name="Hammond-Kosack K.E."/>
            <person name="Hilburn K."/>
            <person name="Hua-Van A."/>
            <person name="Jonkers W."/>
            <person name="Kazan K."/>
            <person name="Kodira C.D."/>
            <person name="Koehrsen M."/>
            <person name="Kumar L."/>
            <person name="Lee Y.H."/>
            <person name="Li L."/>
            <person name="Manners J.M."/>
            <person name="Miranda-Saavedra D."/>
            <person name="Mukherjee M."/>
            <person name="Park G."/>
            <person name="Park J."/>
            <person name="Park S.Y."/>
            <person name="Proctor R.H."/>
            <person name="Regev A."/>
            <person name="Ruiz-Roldan M.C."/>
            <person name="Sain D."/>
            <person name="Sakthikumar S."/>
            <person name="Sykes S."/>
            <person name="Schwartz D.C."/>
            <person name="Turgeon B.G."/>
            <person name="Wapinski I."/>
            <person name="Yoder O."/>
            <person name="Young S."/>
            <person name="Zeng Q."/>
            <person name="Zhou S."/>
            <person name="Galagan J."/>
            <person name="Cuomo C.A."/>
            <person name="Kistler H.C."/>
            <person name="Rep M."/>
        </authorList>
    </citation>
    <scope>NUCLEOTIDE SEQUENCE [LARGE SCALE GENOMIC DNA]</scope>
    <source>
        <strain evidence="3">M3125 / FGSC 7600</strain>
    </source>
</reference>
<dbReference type="VEuPathDB" id="FungiDB:FVEG_00085"/>
<dbReference type="Proteomes" id="UP000009096">
    <property type="component" value="Chromosome 1"/>
</dbReference>
<name>W7LBC4_GIBM7</name>
<dbReference type="KEGG" id="fvr:FVEG_00085"/>
<dbReference type="Pfam" id="PF26616">
    <property type="entry name" value="CorA-like"/>
    <property type="match status" value="1"/>
</dbReference>
<dbReference type="AlphaFoldDB" id="W7LBC4"/>
<protein>
    <recommendedName>
        <fullName evidence="1">CorA-like transporter domain-containing protein</fullName>
    </recommendedName>
</protein>
<gene>
    <name evidence="2" type="ORF">FVEG_00085</name>
</gene>